<dbReference type="Proteomes" id="UP000266177">
    <property type="component" value="Unassembled WGS sequence"/>
</dbReference>
<comment type="caution">
    <text evidence="2">The sequence shown here is derived from an EMBL/GenBank/DDBJ whole genome shotgun (WGS) entry which is preliminary data.</text>
</comment>
<dbReference type="EMBL" id="QYZD01000011">
    <property type="protein sequence ID" value="RJG23377.1"/>
    <property type="molecule type" value="Genomic_DNA"/>
</dbReference>
<feature type="domain" description="YqbQ/XkdQ" evidence="1">
    <location>
        <begin position="31"/>
        <end position="338"/>
    </location>
</feature>
<dbReference type="Pfam" id="PF24032">
    <property type="entry name" value="YQBQ"/>
    <property type="match status" value="1"/>
</dbReference>
<evidence type="ECO:0000313" key="2">
    <source>
        <dbReference type="EMBL" id="RJG23377.1"/>
    </source>
</evidence>
<protein>
    <recommendedName>
        <fullName evidence="1">YqbQ/XkdQ domain-containing protein</fullName>
    </recommendedName>
</protein>
<dbReference type="AlphaFoldDB" id="A0A3A3GYS3"/>
<evidence type="ECO:0000313" key="3">
    <source>
        <dbReference type="Proteomes" id="UP000266177"/>
    </source>
</evidence>
<organism evidence="2 3">
    <name type="scientific">Paenibacillus thiaminolyticus</name>
    <name type="common">Bacillus thiaminolyticus</name>
    <dbReference type="NCBI Taxonomy" id="49283"/>
    <lineage>
        <taxon>Bacteria</taxon>
        <taxon>Bacillati</taxon>
        <taxon>Bacillota</taxon>
        <taxon>Bacilli</taxon>
        <taxon>Bacillales</taxon>
        <taxon>Paenibacillaceae</taxon>
        <taxon>Paenibacillus</taxon>
    </lineage>
</organism>
<dbReference type="InterPro" id="IPR056937">
    <property type="entry name" value="YqbQ/XkdQ"/>
</dbReference>
<reference evidence="2 3" key="1">
    <citation type="submission" date="2018-09" db="EMBL/GenBank/DDBJ databases">
        <title>Paenibacillus SK2017-BO5.</title>
        <authorList>
            <person name="Piskunova J.V."/>
            <person name="Dubiley S.A."/>
            <person name="Severinov K.V."/>
        </authorList>
    </citation>
    <scope>NUCLEOTIDE SEQUENCE [LARGE SCALE GENOMIC DNA]</scope>
    <source>
        <strain evidence="2 3">BO5</strain>
    </source>
</reference>
<sequence length="343" mass="38711">MINIADVKYDLSVLLPAGEQISLTTLASGLSWEEQPNELAVRLSFSIRNQKWNGKWLHQQLQLGARTILKADWGQGWKEIHQGIIFDWDYTQDGNGVLKIKSYDMLIYLLRSKDDRWYKNGTQASVIIRDIAKAWNIPLGQMDLPAVALAAQPFRSQTLASMMTSVIDQVRSRGKGQYIIRASNGNMHVVKAGQNKPIYQFDADVVSSASDQQDIENLVTRVKIVSKQAGEVEHEGPGQGMKKTRLKIDDTVDGQTKYGILQEIIYSQQYDTVAAVREAAQEVLKERGKPRRRRSVTVPDLPFLRRGDKVYFAAGTLLGYYTIDGIQHDADNRSMTMEVVDHE</sequence>
<evidence type="ECO:0000259" key="1">
    <source>
        <dbReference type="Pfam" id="PF24032"/>
    </source>
</evidence>
<name>A0A3A3GYS3_PANTH</name>
<accession>A0A3A3GYS3</accession>
<proteinExistence type="predicted"/>
<dbReference type="OrthoDB" id="9815473at2"/>
<gene>
    <name evidence="2" type="ORF">DQX05_14130</name>
</gene>
<dbReference type="RefSeq" id="WP_119794228.1">
    <property type="nucleotide sequence ID" value="NZ_QYZD01000011.1"/>
</dbReference>